<comment type="similarity">
    <text evidence="1">Belongs to the GSP E family.</text>
</comment>
<feature type="region of interest" description="Disordered" evidence="4">
    <location>
        <begin position="1"/>
        <end position="33"/>
    </location>
</feature>
<organism evidence="6 7">
    <name type="scientific">Crateriforma conspicua</name>
    <dbReference type="NCBI Taxonomy" id="2527996"/>
    <lineage>
        <taxon>Bacteria</taxon>
        <taxon>Pseudomonadati</taxon>
        <taxon>Planctomycetota</taxon>
        <taxon>Planctomycetia</taxon>
        <taxon>Planctomycetales</taxon>
        <taxon>Planctomycetaceae</taxon>
        <taxon>Crateriforma</taxon>
    </lineage>
</organism>
<dbReference type="InterPro" id="IPR001482">
    <property type="entry name" value="T2SS/T4SS_dom"/>
</dbReference>
<dbReference type="PANTHER" id="PTHR30258">
    <property type="entry name" value="TYPE II SECRETION SYSTEM PROTEIN GSPE-RELATED"/>
    <property type="match status" value="1"/>
</dbReference>
<comment type="caution">
    <text evidence="6">The sequence shown here is derived from an EMBL/GenBank/DDBJ whole genome shotgun (WGS) entry which is preliminary data.</text>
</comment>
<keyword evidence="7" id="KW-1185">Reference proteome</keyword>
<feature type="domain" description="Bacterial type II secretion system protein E" evidence="5">
    <location>
        <begin position="47"/>
        <end position="443"/>
    </location>
</feature>
<name>A0A5C5XZE6_9PLAN</name>
<dbReference type="EMBL" id="SJPL01000001">
    <property type="protein sequence ID" value="TWT68098.1"/>
    <property type="molecule type" value="Genomic_DNA"/>
</dbReference>
<dbReference type="GO" id="GO:0005524">
    <property type="term" value="F:ATP binding"/>
    <property type="evidence" value="ECO:0007669"/>
    <property type="project" value="UniProtKB-KW"/>
</dbReference>
<dbReference type="AlphaFoldDB" id="A0A5C5XZE6"/>
<evidence type="ECO:0000256" key="4">
    <source>
        <dbReference type="SAM" id="MobiDB-lite"/>
    </source>
</evidence>
<evidence type="ECO:0000256" key="1">
    <source>
        <dbReference type="ARBA" id="ARBA00006611"/>
    </source>
</evidence>
<reference evidence="6 7" key="1">
    <citation type="submission" date="2019-02" db="EMBL/GenBank/DDBJ databases">
        <title>Deep-cultivation of Planctomycetes and their phenomic and genomic characterization uncovers novel biology.</title>
        <authorList>
            <person name="Wiegand S."/>
            <person name="Jogler M."/>
            <person name="Boedeker C."/>
            <person name="Pinto D."/>
            <person name="Vollmers J."/>
            <person name="Rivas-Marin E."/>
            <person name="Kohn T."/>
            <person name="Peeters S.H."/>
            <person name="Heuer A."/>
            <person name="Rast P."/>
            <person name="Oberbeckmann S."/>
            <person name="Bunk B."/>
            <person name="Jeske O."/>
            <person name="Meyerdierks A."/>
            <person name="Storesund J.E."/>
            <person name="Kallscheuer N."/>
            <person name="Luecker S."/>
            <person name="Lage O.M."/>
            <person name="Pohl T."/>
            <person name="Merkel B.J."/>
            <person name="Hornburger P."/>
            <person name="Mueller R.-W."/>
            <person name="Bruemmer F."/>
            <person name="Labrenz M."/>
            <person name="Spormann A.M."/>
            <person name="Op Den Camp H."/>
            <person name="Overmann J."/>
            <person name="Amann R."/>
            <person name="Jetten M.S.M."/>
            <person name="Mascher T."/>
            <person name="Medema M.H."/>
            <person name="Devos D.P."/>
            <person name="Kaster A.-K."/>
            <person name="Ovreas L."/>
            <person name="Rohde M."/>
            <person name="Galperin M.Y."/>
            <person name="Jogler C."/>
        </authorList>
    </citation>
    <scope>NUCLEOTIDE SEQUENCE [LARGE SCALE GENOMIC DNA]</scope>
    <source>
        <strain evidence="6 7">Pan14r</strain>
    </source>
</reference>
<dbReference type="RefSeq" id="WP_145297148.1">
    <property type="nucleotide sequence ID" value="NZ_CP036319.1"/>
</dbReference>
<keyword evidence="2" id="KW-0547">Nucleotide-binding</keyword>
<dbReference type="Gene3D" id="3.40.50.300">
    <property type="entry name" value="P-loop containing nucleotide triphosphate hydrolases"/>
    <property type="match status" value="1"/>
</dbReference>
<proteinExistence type="inferred from homology"/>
<evidence type="ECO:0000313" key="7">
    <source>
        <dbReference type="Proteomes" id="UP000317238"/>
    </source>
</evidence>
<gene>
    <name evidence="6" type="primary">gspE_1</name>
    <name evidence="6" type="ORF">Pan14r_03360</name>
</gene>
<dbReference type="OrthoDB" id="244550at2"/>
<evidence type="ECO:0000256" key="2">
    <source>
        <dbReference type="ARBA" id="ARBA00022741"/>
    </source>
</evidence>
<protein>
    <submittedName>
        <fullName evidence="6">Putative type II secretion system protein E</fullName>
    </submittedName>
</protein>
<dbReference type="GO" id="GO:0016887">
    <property type="term" value="F:ATP hydrolysis activity"/>
    <property type="evidence" value="ECO:0007669"/>
    <property type="project" value="TreeGrafter"/>
</dbReference>
<sequence>MARKSVKQEELQPWQTVRPVEFSPRGPSSSDSQATLVAARQGAGFEVIAGQIAHAIANRASQVLLDFSQTACAIRYQIDGAWESMPPLDRETGDAMLYALKQLCYMNPADRRSAQKGECDLKANKEKFDISVRSQGVKTGERVLVVVAPKKMPFEKLADLGMRDKMIEAFKEGLNSSSSMMVVSAPKSEGLTTTWWVALNEADKFVRDFQALEDKEKPEPEIINVSANFYGGDTGETETSLLSRLILREPDVLLFPELPQPESLEKTLAQCEKAEKQLITRMVAGNAIEAVVRLLAKYPEQTAEILKHLRGVTSQKLIRRLCENCKVGFEPPPKLLAQLGIPAGRVALLYQPFVPPPIEQQVDEKGRPAPIEPCHVCNGRGYFGRIAVFEYLQPGPKLRDAFTKTRDIAKLYAVAKAEGHKNIQAEAVLTVARGLTGLDELKRAFAKKA</sequence>
<dbReference type="InterPro" id="IPR027417">
    <property type="entry name" value="P-loop_NTPase"/>
</dbReference>
<evidence type="ECO:0000259" key="5">
    <source>
        <dbReference type="Pfam" id="PF00437"/>
    </source>
</evidence>
<dbReference type="Proteomes" id="UP000317238">
    <property type="component" value="Unassembled WGS sequence"/>
</dbReference>
<dbReference type="SUPFAM" id="SSF52540">
    <property type="entry name" value="P-loop containing nucleoside triphosphate hydrolases"/>
    <property type="match status" value="1"/>
</dbReference>
<dbReference type="Gene3D" id="3.30.450.90">
    <property type="match status" value="1"/>
</dbReference>
<dbReference type="PANTHER" id="PTHR30258:SF2">
    <property type="entry name" value="COMG OPERON PROTEIN 1"/>
    <property type="match status" value="1"/>
</dbReference>
<dbReference type="Pfam" id="PF00437">
    <property type="entry name" value="T2SSE"/>
    <property type="match status" value="1"/>
</dbReference>
<keyword evidence="3" id="KW-0067">ATP-binding</keyword>
<evidence type="ECO:0000256" key="3">
    <source>
        <dbReference type="ARBA" id="ARBA00022840"/>
    </source>
</evidence>
<feature type="compositionally biased region" description="Basic and acidic residues" evidence="4">
    <location>
        <begin position="1"/>
        <end position="10"/>
    </location>
</feature>
<evidence type="ECO:0000313" key="6">
    <source>
        <dbReference type="EMBL" id="TWT68098.1"/>
    </source>
</evidence>
<accession>A0A5C5XZE6</accession>
<dbReference type="GO" id="GO:0005886">
    <property type="term" value="C:plasma membrane"/>
    <property type="evidence" value="ECO:0007669"/>
    <property type="project" value="TreeGrafter"/>
</dbReference>